<feature type="region of interest" description="Disordered" evidence="1">
    <location>
        <begin position="80"/>
        <end position="100"/>
    </location>
</feature>
<keyword evidence="3" id="KW-1185">Reference proteome</keyword>
<evidence type="ECO:0000256" key="1">
    <source>
        <dbReference type="SAM" id="MobiDB-lite"/>
    </source>
</evidence>
<proteinExistence type="predicted"/>
<comment type="caution">
    <text evidence="2">The sequence shown here is derived from an EMBL/GenBank/DDBJ whole genome shotgun (WGS) entry which is preliminary data.</text>
</comment>
<sequence length="100" mass="11285">MKRPLTLMALCALCACGDPVKDAKRELEIIRKTGTRDEICTASRRVADAYLKQQDENAYAMARIDADIACQEALLRRMCQRRSDSRPAGRSKSRPLLMRA</sequence>
<organism evidence="2 3">
    <name type="scientific">Sphingomonas tagetis</name>
    <dbReference type="NCBI Taxonomy" id="2949092"/>
    <lineage>
        <taxon>Bacteria</taxon>
        <taxon>Pseudomonadati</taxon>
        <taxon>Pseudomonadota</taxon>
        <taxon>Alphaproteobacteria</taxon>
        <taxon>Sphingomonadales</taxon>
        <taxon>Sphingomonadaceae</taxon>
        <taxon>Sphingomonas</taxon>
    </lineage>
</organism>
<dbReference type="AlphaFoldDB" id="A0A9X2HMZ8"/>
<dbReference type="RefSeq" id="WP_254297244.1">
    <property type="nucleotide sequence ID" value="NZ_JAMLDX010000032.1"/>
</dbReference>
<protein>
    <submittedName>
        <fullName evidence="2">Uncharacterized protein</fullName>
    </submittedName>
</protein>
<name>A0A9X2HMZ8_9SPHN</name>
<gene>
    <name evidence="2" type="ORF">M9978_22220</name>
</gene>
<evidence type="ECO:0000313" key="3">
    <source>
        <dbReference type="Proteomes" id="UP001139451"/>
    </source>
</evidence>
<dbReference type="PROSITE" id="PS51257">
    <property type="entry name" value="PROKAR_LIPOPROTEIN"/>
    <property type="match status" value="1"/>
</dbReference>
<reference evidence="2" key="1">
    <citation type="submission" date="2022-05" db="EMBL/GenBank/DDBJ databases">
        <title>Sphingomonas sp. strain MG17 Genome sequencing and assembly.</title>
        <authorList>
            <person name="Kim I."/>
        </authorList>
    </citation>
    <scope>NUCLEOTIDE SEQUENCE</scope>
    <source>
        <strain evidence="2">MG17</strain>
    </source>
</reference>
<accession>A0A9X2HMZ8</accession>
<dbReference type="EMBL" id="JAMLDX010000032">
    <property type="protein sequence ID" value="MCP3733127.1"/>
    <property type="molecule type" value="Genomic_DNA"/>
</dbReference>
<dbReference type="Proteomes" id="UP001139451">
    <property type="component" value="Unassembled WGS sequence"/>
</dbReference>
<evidence type="ECO:0000313" key="2">
    <source>
        <dbReference type="EMBL" id="MCP3733127.1"/>
    </source>
</evidence>